<sequence length="222" mass="24914">MQHLQWTPTFTCAHADTATRAVGAMIPKSLFRAGVPSSRAVYRSLGWRSLSSCPALYSQSSSNKINVEELLATPSWSAASLLPFDQTASSTPGITPKQLHHLLRLSALPPPRDQEEEDKMLSTLSSQLHFVKDIQQVDTTGVEPLRSLRDETAQGEKEAELGMDALKEALDREEIRGKHHKRIRRRQDLLPEKREEKWDVMGSAARKAGRYFVVEGGKDRRD</sequence>
<dbReference type="OMA" id="RIGHYQR"/>
<dbReference type="PANTHER" id="PTHR15004:SF0">
    <property type="entry name" value="GLUTAMYL-TRNA(GLN) AMIDOTRANSFERASE SUBUNIT C, MITOCHONDRIAL"/>
    <property type="match status" value="1"/>
</dbReference>
<dbReference type="GO" id="GO:0032543">
    <property type="term" value="P:mitochondrial translation"/>
    <property type="evidence" value="ECO:0007669"/>
    <property type="project" value="TreeGrafter"/>
</dbReference>
<protein>
    <recommendedName>
        <fullName evidence="1">Glutamyl-tRNA amidotransferase complex subunit Gta3 domain-containing protein</fullName>
    </recommendedName>
</protein>
<dbReference type="OrthoDB" id="5522061at2759"/>
<evidence type="ECO:0000313" key="3">
    <source>
        <dbReference type="Proteomes" id="UP000756132"/>
    </source>
</evidence>
<dbReference type="InterPro" id="IPR049545">
    <property type="entry name" value="Gta3_dom"/>
</dbReference>
<dbReference type="GO" id="GO:0005739">
    <property type="term" value="C:mitochondrion"/>
    <property type="evidence" value="ECO:0007669"/>
    <property type="project" value="TreeGrafter"/>
</dbReference>
<dbReference type="GO" id="GO:0070681">
    <property type="term" value="P:glutaminyl-tRNAGln biosynthesis via transamidation"/>
    <property type="evidence" value="ECO:0007669"/>
    <property type="project" value="TreeGrafter"/>
</dbReference>
<dbReference type="InterPro" id="IPR036113">
    <property type="entry name" value="Asp/Glu-ADT_sf_sub_c"/>
</dbReference>
<dbReference type="SUPFAM" id="SSF141000">
    <property type="entry name" value="Glu-tRNAGln amidotransferase C subunit"/>
    <property type="match status" value="1"/>
</dbReference>
<name>A0A9Q8L6S0_PASFU</name>
<dbReference type="RefSeq" id="XP_047756182.1">
    <property type="nucleotide sequence ID" value="XM_047900467.1"/>
</dbReference>
<proteinExistence type="predicted"/>
<dbReference type="GeneID" id="71981197"/>
<dbReference type="InterPro" id="IPR003837">
    <property type="entry name" value="GatC"/>
</dbReference>
<gene>
    <name evidence="2" type="ORF">CLAFUR5_01319</name>
</gene>
<reference evidence="2" key="1">
    <citation type="submission" date="2021-12" db="EMBL/GenBank/DDBJ databases">
        <authorList>
            <person name="Zaccaron A."/>
            <person name="Stergiopoulos I."/>
        </authorList>
    </citation>
    <scope>NUCLEOTIDE SEQUENCE</scope>
    <source>
        <strain evidence="2">Race5_Kim</strain>
    </source>
</reference>
<reference evidence="2" key="2">
    <citation type="journal article" date="2022" name="Microb. Genom.">
        <title>A chromosome-scale genome assembly of the tomato pathogen Cladosporium fulvum reveals a compartmentalized genome architecture and the presence of a dispensable chromosome.</title>
        <authorList>
            <person name="Zaccaron A.Z."/>
            <person name="Chen L.H."/>
            <person name="Samaras A."/>
            <person name="Stergiopoulos I."/>
        </authorList>
    </citation>
    <scope>NUCLEOTIDE SEQUENCE</scope>
    <source>
        <strain evidence="2">Race5_Kim</strain>
    </source>
</reference>
<dbReference type="KEGG" id="ffu:CLAFUR5_01319"/>
<keyword evidence="3" id="KW-1185">Reference proteome</keyword>
<dbReference type="PANTHER" id="PTHR15004">
    <property type="entry name" value="GLUTAMYL-TRNA(GLN) AMIDOTRANSFERASE SUBUNIT C, MITOCHONDRIAL"/>
    <property type="match status" value="1"/>
</dbReference>
<evidence type="ECO:0000313" key="2">
    <source>
        <dbReference type="EMBL" id="UJO11816.1"/>
    </source>
</evidence>
<feature type="domain" description="Glutamyl-tRNA amidotransferase complex subunit Gta3" evidence="1">
    <location>
        <begin position="88"/>
        <end position="145"/>
    </location>
</feature>
<dbReference type="GO" id="GO:0030956">
    <property type="term" value="C:glutamyl-tRNA(Gln) amidotransferase complex"/>
    <property type="evidence" value="ECO:0007669"/>
    <property type="project" value="TreeGrafter"/>
</dbReference>
<dbReference type="AlphaFoldDB" id="A0A9Q8L6S0"/>
<organism evidence="2 3">
    <name type="scientific">Passalora fulva</name>
    <name type="common">Tomato leaf mold</name>
    <name type="synonym">Cladosporium fulvum</name>
    <dbReference type="NCBI Taxonomy" id="5499"/>
    <lineage>
        <taxon>Eukaryota</taxon>
        <taxon>Fungi</taxon>
        <taxon>Dikarya</taxon>
        <taxon>Ascomycota</taxon>
        <taxon>Pezizomycotina</taxon>
        <taxon>Dothideomycetes</taxon>
        <taxon>Dothideomycetidae</taxon>
        <taxon>Mycosphaerellales</taxon>
        <taxon>Mycosphaerellaceae</taxon>
        <taxon>Fulvia</taxon>
    </lineage>
</organism>
<dbReference type="GO" id="GO:0006450">
    <property type="term" value="P:regulation of translational fidelity"/>
    <property type="evidence" value="ECO:0007669"/>
    <property type="project" value="InterPro"/>
</dbReference>
<dbReference type="Pfam" id="PF20978">
    <property type="entry name" value="Gta3"/>
    <property type="match status" value="1"/>
</dbReference>
<evidence type="ECO:0000259" key="1">
    <source>
        <dbReference type="Pfam" id="PF20978"/>
    </source>
</evidence>
<accession>A0A9Q8L6S0</accession>
<dbReference type="Proteomes" id="UP000756132">
    <property type="component" value="Chromosome 1"/>
</dbReference>
<dbReference type="EMBL" id="CP090163">
    <property type="protein sequence ID" value="UJO11816.1"/>
    <property type="molecule type" value="Genomic_DNA"/>
</dbReference>